<name>A0A7C4UD43_UNCW3</name>
<dbReference type="InterPro" id="IPR019267">
    <property type="entry name" value="CRISPR-assoc_Cas6_C"/>
</dbReference>
<organism evidence="2">
    <name type="scientific">candidate division WOR-3 bacterium</name>
    <dbReference type="NCBI Taxonomy" id="2052148"/>
    <lineage>
        <taxon>Bacteria</taxon>
        <taxon>Bacteria division WOR-3</taxon>
    </lineage>
</organism>
<evidence type="ECO:0000313" key="2">
    <source>
        <dbReference type="EMBL" id="HGW92092.1"/>
    </source>
</evidence>
<sequence>MIVKDIKLFPIAYYGFSFIVIDRVYFTKNICASLRGIIFSNLKGLFCEKKGKDCGECDYSSKCPVSGFFEITRDTKRYRDYPRPVVLRVDEPLNVYEASSDFEFSLGLLSKKSIDDFPYIFSAIKHIENTGIGSEEEKKRGKVKLISAYFLNPLNNEKKILYFYKENIFNERKLYIKKKEIIERAKEISKGKRIKIEFLTPLAITYEKKIMKDFSFPLFIERLYERINKISELSLKKPLDINVPPLDSIKILYKNFTYYNSFRYSTRKGSYIPLNGIIGEAVISGRIDKIAVPLVIGELIHVGKHTTSGFGRYKLSVL</sequence>
<protein>
    <submittedName>
        <fullName evidence="2">CRISPR system precrRNA processing endoribonuclease RAMP protein Cas6</fullName>
    </submittedName>
</protein>
<gene>
    <name evidence="2" type="ORF">ENV67_06100</name>
</gene>
<feature type="domain" description="CRISPR-associated protein Cas6 C-terminal" evidence="1">
    <location>
        <begin position="196"/>
        <end position="313"/>
    </location>
</feature>
<dbReference type="Pfam" id="PF10040">
    <property type="entry name" value="CRISPR_Cas6"/>
    <property type="match status" value="1"/>
</dbReference>
<dbReference type="Gene3D" id="3.30.70.1900">
    <property type="match status" value="1"/>
</dbReference>
<proteinExistence type="predicted"/>
<dbReference type="AlphaFoldDB" id="A0A7C4UD43"/>
<evidence type="ECO:0000259" key="1">
    <source>
        <dbReference type="Pfam" id="PF10040"/>
    </source>
</evidence>
<comment type="caution">
    <text evidence="2">The sequence shown here is derived from an EMBL/GenBank/DDBJ whole genome shotgun (WGS) entry which is preliminary data.</text>
</comment>
<accession>A0A7C4UD43</accession>
<reference evidence="2" key="1">
    <citation type="journal article" date="2020" name="mSystems">
        <title>Genome- and Community-Level Interaction Insights into Carbon Utilization and Element Cycling Functions of Hydrothermarchaeota in Hydrothermal Sediment.</title>
        <authorList>
            <person name="Zhou Z."/>
            <person name="Liu Y."/>
            <person name="Xu W."/>
            <person name="Pan J."/>
            <person name="Luo Z.H."/>
            <person name="Li M."/>
        </authorList>
    </citation>
    <scope>NUCLEOTIDE SEQUENCE [LARGE SCALE GENOMIC DNA]</scope>
    <source>
        <strain evidence="2">SpSt-780</strain>
    </source>
</reference>
<dbReference type="EMBL" id="DTHG01000077">
    <property type="protein sequence ID" value="HGW92092.1"/>
    <property type="molecule type" value="Genomic_DNA"/>
</dbReference>